<organism evidence="2 3">
    <name type="scientific">Fontimonas thermophila</name>
    <dbReference type="NCBI Taxonomy" id="1076937"/>
    <lineage>
        <taxon>Bacteria</taxon>
        <taxon>Pseudomonadati</taxon>
        <taxon>Pseudomonadota</taxon>
        <taxon>Gammaproteobacteria</taxon>
        <taxon>Nevskiales</taxon>
        <taxon>Nevskiaceae</taxon>
        <taxon>Fontimonas</taxon>
    </lineage>
</organism>
<keyword evidence="3" id="KW-1185">Reference proteome</keyword>
<protein>
    <submittedName>
        <fullName evidence="2">Uncharacterized membrane protein</fullName>
    </submittedName>
</protein>
<gene>
    <name evidence="2" type="ORF">SAMN04488120_1183</name>
</gene>
<keyword evidence="1" id="KW-0472">Membrane</keyword>
<evidence type="ECO:0000313" key="2">
    <source>
        <dbReference type="EMBL" id="SFF65433.1"/>
    </source>
</evidence>
<reference evidence="2 3" key="1">
    <citation type="submission" date="2016-10" db="EMBL/GenBank/DDBJ databases">
        <authorList>
            <person name="de Groot N.N."/>
        </authorList>
    </citation>
    <scope>NUCLEOTIDE SEQUENCE [LARGE SCALE GENOMIC DNA]</scope>
    <source>
        <strain evidence="2 3">DSM 23609</strain>
    </source>
</reference>
<evidence type="ECO:0000256" key="1">
    <source>
        <dbReference type="SAM" id="Phobius"/>
    </source>
</evidence>
<feature type="transmembrane region" description="Helical" evidence="1">
    <location>
        <begin position="69"/>
        <end position="101"/>
    </location>
</feature>
<keyword evidence="1" id="KW-0812">Transmembrane</keyword>
<dbReference type="Proteomes" id="UP000199771">
    <property type="component" value="Unassembled WGS sequence"/>
</dbReference>
<dbReference type="AlphaFoldDB" id="A0A1I2KG52"/>
<dbReference type="RefSeq" id="WP_091535650.1">
    <property type="nucleotide sequence ID" value="NZ_FOOC01000018.1"/>
</dbReference>
<dbReference type="STRING" id="1076937.SAMN04488120_1183"/>
<dbReference type="EMBL" id="FOOC01000018">
    <property type="protein sequence ID" value="SFF65433.1"/>
    <property type="molecule type" value="Genomic_DNA"/>
</dbReference>
<name>A0A1I2KG52_9GAMM</name>
<proteinExistence type="predicted"/>
<accession>A0A1I2KG52</accession>
<keyword evidence="1" id="KW-1133">Transmembrane helix</keyword>
<evidence type="ECO:0000313" key="3">
    <source>
        <dbReference type="Proteomes" id="UP000199771"/>
    </source>
</evidence>
<dbReference type="OrthoDB" id="5405464at2"/>
<feature type="transmembrane region" description="Helical" evidence="1">
    <location>
        <begin position="29"/>
        <end position="48"/>
    </location>
</feature>
<sequence>MRDIAPLSDAAQASDGERTTLLAAYVLDALAPLTGFLAAIVSVIISHIKVGETRNTFIRNHHRWLIRTFWWNLLWCVIFGMLTIVFIGFIGLFAMLIWWLYRVIRGLIAYSNGELLPE</sequence>